<dbReference type="InterPro" id="IPR001279">
    <property type="entry name" value="Metallo-B-lactamas"/>
</dbReference>
<dbReference type="SUPFAM" id="SSF56281">
    <property type="entry name" value="Metallo-hydrolase/oxidoreductase"/>
    <property type="match status" value="1"/>
</dbReference>
<protein>
    <submittedName>
        <fullName evidence="2">MBL fold metallo-hydrolase</fullName>
    </submittedName>
</protein>
<reference evidence="2" key="1">
    <citation type="submission" date="2021-01" db="EMBL/GenBank/DDBJ databases">
        <title>Whole genome shotgun sequence of Actinoplanes ferrugineus NBRC 15555.</title>
        <authorList>
            <person name="Komaki H."/>
            <person name="Tamura T."/>
        </authorList>
    </citation>
    <scope>NUCLEOTIDE SEQUENCE</scope>
    <source>
        <strain evidence="2">NBRC 15555</strain>
    </source>
</reference>
<dbReference type="EMBL" id="BOMM01000067">
    <property type="protein sequence ID" value="GIE15455.1"/>
    <property type="molecule type" value="Genomic_DNA"/>
</dbReference>
<evidence type="ECO:0000313" key="2">
    <source>
        <dbReference type="EMBL" id="GIE15455.1"/>
    </source>
</evidence>
<dbReference type="RefSeq" id="WP_203821822.1">
    <property type="nucleotide sequence ID" value="NZ_BAAABP010000019.1"/>
</dbReference>
<gene>
    <name evidence="2" type="ORF">Afe05nite_72950</name>
</gene>
<dbReference type="Gene3D" id="3.60.15.10">
    <property type="entry name" value="Ribonuclease Z/Hydroxyacylglutathione hydrolase-like"/>
    <property type="match status" value="1"/>
</dbReference>
<keyword evidence="3" id="KW-1185">Reference proteome</keyword>
<feature type="domain" description="Metallo-beta-lactamase" evidence="1">
    <location>
        <begin position="38"/>
        <end position="233"/>
    </location>
</feature>
<dbReference type="PANTHER" id="PTHR42951:SF4">
    <property type="entry name" value="ACYL-COENZYME A THIOESTERASE MBLAC2"/>
    <property type="match status" value="1"/>
</dbReference>
<accession>A0A919J7Z0</accession>
<evidence type="ECO:0000313" key="3">
    <source>
        <dbReference type="Proteomes" id="UP000598174"/>
    </source>
</evidence>
<dbReference type="InterPro" id="IPR050855">
    <property type="entry name" value="NDM-1-like"/>
</dbReference>
<organism evidence="2 3">
    <name type="scientific">Paractinoplanes ferrugineus</name>
    <dbReference type="NCBI Taxonomy" id="113564"/>
    <lineage>
        <taxon>Bacteria</taxon>
        <taxon>Bacillati</taxon>
        <taxon>Actinomycetota</taxon>
        <taxon>Actinomycetes</taxon>
        <taxon>Micromonosporales</taxon>
        <taxon>Micromonosporaceae</taxon>
        <taxon>Paractinoplanes</taxon>
    </lineage>
</organism>
<dbReference type="Pfam" id="PF00753">
    <property type="entry name" value="Lactamase_B"/>
    <property type="match status" value="1"/>
</dbReference>
<proteinExistence type="predicted"/>
<dbReference type="InterPro" id="IPR036866">
    <property type="entry name" value="RibonucZ/Hydroxyglut_hydro"/>
</dbReference>
<dbReference type="PANTHER" id="PTHR42951">
    <property type="entry name" value="METALLO-BETA-LACTAMASE DOMAIN-CONTAINING"/>
    <property type="match status" value="1"/>
</dbReference>
<dbReference type="Proteomes" id="UP000598174">
    <property type="component" value="Unassembled WGS sequence"/>
</dbReference>
<dbReference type="SMART" id="SM00849">
    <property type="entry name" value="Lactamase_B"/>
    <property type="match status" value="1"/>
</dbReference>
<dbReference type="AlphaFoldDB" id="A0A919J7Z0"/>
<evidence type="ECO:0000259" key="1">
    <source>
        <dbReference type="SMART" id="SM00849"/>
    </source>
</evidence>
<comment type="caution">
    <text evidence="2">The sequence shown here is derived from an EMBL/GenBank/DDBJ whole genome shotgun (WGS) entry which is preliminary data.</text>
</comment>
<sequence>MTSADATQLPVAQQWFRFSTLDERTTLIEEPHVDELLSANAWHLRGRDSDLLIDCGLGVTALIPILRERFDREPVLVLTHAHLDHMGSAHEFAEVCAHPLEQAGHPAPGSLLGPVLATELGLTGPLPPLLLTALPHTGYQPAAYRVQPPTVTRALTDGDTVDLGDRTLTVLHLPGHSPGSIALFDPAGGTLFSGDVIYDGGLLDSLPGGDPEAYARSLRRLRDLPVHLTHAGHGPSFGPDRLHRLIDNYLQAETRRRAAGDPRSAH</sequence>
<name>A0A919J7Z0_9ACTN</name>